<feature type="signal peptide" evidence="1">
    <location>
        <begin position="1"/>
        <end position="26"/>
    </location>
</feature>
<name>A0A224Y0Z4_9HEMI</name>
<reference evidence="2" key="1">
    <citation type="journal article" date="2018" name="PLoS Negl. Trop. Dis.">
        <title>An insight into the salivary gland and fat body transcriptome of Panstrongylus lignarius (Hemiptera: Heteroptera), the main vector of Chagas disease in Peru.</title>
        <authorList>
            <person name="Nevoa J.C."/>
            <person name="Mendes M.T."/>
            <person name="da Silva M.V."/>
            <person name="Soares S.C."/>
            <person name="Oliveira C.J.F."/>
            <person name="Ribeiro J.M.C."/>
        </authorList>
    </citation>
    <scope>NUCLEOTIDE SEQUENCE</scope>
</reference>
<sequence length="109" mass="12443">MMSVYNGHGGWSSSLILLVTANLAKGTCGRFRSTTGCTSSHTASRFFRHCRTTSTGRTAACAHKWRTFTLIRNFITIFDNFHFIIILIHGTALIKYMHVRFLDFFMMVQ</sequence>
<keyword evidence="1" id="KW-0732">Signal</keyword>
<feature type="chain" id="PRO_5012827224" description="Secreted protein" evidence="1">
    <location>
        <begin position="27"/>
        <end position="109"/>
    </location>
</feature>
<accession>A0A224Y0Z4</accession>
<proteinExistence type="predicted"/>
<evidence type="ECO:0000256" key="1">
    <source>
        <dbReference type="SAM" id="SignalP"/>
    </source>
</evidence>
<evidence type="ECO:0008006" key="3">
    <source>
        <dbReference type="Google" id="ProtNLM"/>
    </source>
</evidence>
<protein>
    <recommendedName>
        <fullName evidence="3">Secreted protein</fullName>
    </recommendedName>
</protein>
<dbReference type="EMBL" id="GFTR01001784">
    <property type="protein sequence ID" value="JAW14642.1"/>
    <property type="molecule type" value="Transcribed_RNA"/>
</dbReference>
<dbReference type="AlphaFoldDB" id="A0A224Y0Z4"/>
<organism evidence="2">
    <name type="scientific">Panstrongylus lignarius</name>
    <dbReference type="NCBI Taxonomy" id="156445"/>
    <lineage>
        <taxon>Eukaryota</taxon>
        <taxon>Metazoa</taxon>
        <taxon>Ecdysozoa</taxon>
        <taxon>Arthropoda</taxon>
        <taxon>Hexapoda</taxon>
        <taxon>Insecta</taxon>
        <taxon>Pterygota</taxon>
        <taxon>Neoptera</taxon>
        <taxon>Paraneoptera</taxon>
        <taxon>Hemiptera</taxon>
        <taxon>Heteroptera</taxon>
        <taxon>Panheteroptera</taxon>
        <taxon>Cimicomorpha</taxon>
        <taxon>Reduviidae</taxon>
        <taxon>Triatominae</taxon>
        <taxon>Panstrongylus</taxon>
    </lineage>
</organism>
<evidence type="ECO:0000313" key="2">
    <source>
        <dbReference type="EMBL" id="JAW14642.1"/>
    </source>
</evidence>